<dbReference type="InterPro" id="IPR000073">
    <property type="entry name" value="AB_hydrolase_1"/>
</dbReference>
<proteinExistence type="predicted"/>
<keyword evidence="3" id="KW-1185">Reference proteome</keyword>
<evidence type="ECO:0000313" key="2">
    <source>
        <dbReference type="EMBL" id="EMR70083.1"/>
    </source>
</evidence>
<dbReference type="STRING" id="1287681.M7SZV6"/>
<dbReference type="HOGENOM" id="CLU_066851_1_0_1"/>
<dbReference type="SUPFAM" id="SSF53474">
    <property type="entry name" value="alpha/beta-Hydrolases"/>
    <property type="match status" value="1"/>
</dbReference>
<dbReference type="EMBL" id="KB705972">
    <property type="protein sequence ID" value="EMR70083.1"/>
    <property type="molecule type" value="Genomic_DNA"/>
</dbReference>
<feature type="domain" description="AB hydrolase-1" evidence="1">
    <location>
        <begin position="61"/>
        <end position="253"/>
    </location>
</feature>
<dbReference type="OMA" id="RLTWAYL"/>
<reference evidence="3" key="1">
    <citation type="journal article" date="2013" name="Genome Announc.">
        <title>Draft genome sequence of the grapevine dieback fungus Eutypa lata UCR-EL1.</title>
        <authorList>
            <person name="Blanco-Ulate B."/>
            <person name="Rolshausen P.E."/>
            <person name="Cantu D."/>
        </authorList>
    </citation>
    <scope>NUCLEOTIDE SEQUENCE [LARGE SCALE GENOMIC DNA]</scope>
    <source>
        <strain evidence="3">UCR-EL1</strain>
    </source>
</reference>
<dbReference type="eggNOG" id="ENOG502RUB3">
    <property type="taxonomic scope" value="Eukaryota"/>
</dbReference>
<gene>
    <name evidence="2" type="ORF">UCREL1_2918</name>
</gene>
<name>M7SZV6_EUTLA</name>
<dbReference type="InterPro" id="IPR029058">
    <property type="entry name" value="AB_hydrolase_fold"/>
</dbReference>
<dbReference type="OrthoDB" id="2363873at2759"/>
<dbReference type="GO" id="GO:0016787">
    <property type="term" value="F:hydrolase activity"/>
    <property type="evidence" value="ECO:0007669"/>
    <property type="project" value="UniProtKB-KW"/>
</dbReference>
<evidence type="ECO:0000259" key="1">
    <source>
        <dbReference type="Pfam" id="PF12697"/>
    </source>
</evidence>
<dbReference type="KEGG" id="ela:UCREL1_2918"/>
<dbReference type="AlphaFoldDB" id="M7SZV6"/>
<dbReference type="Proteomes" id="UP000012174">
    <property type="component" value="Unassembled WGS sequence"/>
</dbReference>
<sequence>MQFPYHALIGAAVNIPVPDPTPIISYSPVVLPAPDRPVDLQLRVAFPPATASTSNNPLPILLLAHGAGPSNWLSSLDGSTPLAEFYASHGFAVLQPTLPDSRFLNLTRPAADAPDFAWWQTRARDFGRILDRLDEIEDAVPGLGKGNGGRLLDRSRIVLAGHSYGGTTASMLLGATNTDPRTNETVSLREDRIKAGVVLASTGAGGADLTATGQAIIPFYGPDFGQMKAPALVVYGDEDVTAALTERGADWHADPYALAPGPKSLLSLKGGKHGLGGVSGFDAAETEDESVERLIAVQRLTWAYLWSQLHEGDTAWEEASKAFEGLGQVGTLEHKE</sequence>
<accession>M7SZV6</accession>
<dbReference type="Pfam" id="PF12697">
    <property type="entry name" value="Abhydrolase_6"/>
    <property type="match status" value="1"/>
</dbReference>
<keyword evidence="2" id="KW-0378">Hydrolase</keyword>
<evidence type="ECO:0000313" key="3">
    <source>
        <dbReference type="Proteomes" id="UP000012174"/>
    </source>
</evidence>
<organism evidence="2 3">
    <name type="scientific">Eutypa lata (strain UCR-EL1)</name>
    <name type="common">Grapevine dieback disease fungus</name>
    <name type="synonym">Eutypa armeniacae</name>
    <dbReference type="NCBI Taxonomy" id="1287681"/>
    <lineage>
        <taxon>Eukaryota</taxon>
        <taxon>Fungi</taxon>
        <taxon>Dikarya</taxon>
        <taxon>Ascomycota</taxon>
        <taxon>Pezizomycotina</taxon>
        <taxon>Sordariomycetes</taxon>
        <taxon>Xylariomycetidae</taxon>
        <taxon>Xylariales</taxon>
        <taxon>Diatrypaceae</taxon>
        <taxon>Eutypa</taxon>
    </lineage>
</organism>
<dbReference type="Gene3D" id="3.40.50.1820">
    <property type="entry name" value="alpha/beta hydrolase"/>
    <property type="match status" value="1"/>
</dbReference>
<protein>
    <submittedName>
        <fullName evidence="2">Putative platelet-activating factor acetylhydrolase plasma intracellular isoform ii protein</fullName>
    </submittedName>
</protein>